<comment type="caution">
    <text evidence="2">The sequence shown here is derived from an EMBL/GenBank/DDBJ whole genome shotgun (WGS) entry which is preliminary data.</text>
</comment>
<feature type="compositionally biased region" description="Low complexity" evidence="1">
    <location>
        <begin position="8"/>
        <end position="20"/>
    </location>
</feature>
<evidence type="ECO:0000313" key="2">
    <source>
        <dbReference type="EMBL" id="NHZ89295.1"/>
    </source>
</evidence>
<feature type="region of interest" description="Disordered" evidence="1">
    <location>
        <begin position="1"/>
        <end position="22"/>
    </location>
</feature>
<organism evidence="2 3">
    <name type="scientific">Massilia mucilaginosa</name>
    <dbReference type="NCBI Taxonomy" id="2609282"/>
    <lineage>
        <taxon>Bacteria</taxon>
        <taxon>Pseudomonadati</taxon>
        <taxon>Pseudomonadota</taxon>
        <taxon>Betaproteobacteria</taxon>
        <taxon>Burkholderiales</taxon>
        <taxon>Oxalobacteraceae</taxon>
        <taxon>Telluria group</taxon>
        <taxon>Massilia</taxon>
    </lineage>
</organism>
<dbReference type="Proteomes" id="UP000609726">
    <property type="component" value="Unassembled WGS sequence"/>
</dbReference>
<evidence type="ECO:0000256" key="1">
    <source>
        <dbReference type="SAM" id="MobiDB-lite"/>
    </source>
</evidence>
<name>A0ABX0NRF8_9BURK</name>
<keyword evidence="3" id="KW-1185">Reference proteome</keyword>
<evidence type="ECO:0000313" key="3">
    <source>
        <dbReference type="Proteomes" id="UP000609726"/>
    </source>
</evidence>
<reference evidence="2 3" key="1">
    <citation type="submission" date="2019-10" db="EMBL/GenBank/DDBJ databases">
        <title>Taxonomy of Antarctic Massilia spp.: description of Massilia rubra sp. nov., Massilia aquatica sp. nov., Massilia mucilaginosa sp. nov., Massilia frigida sp. nov. isolated from streams, lakes and regoliths.</title>
        <authorList>
            <person name="Holochova P."/>
            <person name="Sedlacek I."/>
            <person name="Kralova S."/>
            <person name="Maslanova I."/>
            <person name="Busse H.-J."/>
            <person name="Stankova E."/>
            <person name="Vrbovska V."/>
            <person name="Kovarovic V."/>
            <person name="Bartak M."/>
            <person name="Svec P."/>
            <person name="Pantucek R."/>
        </authorList>
    </citation>
    <scope>NUCLEOTIDE SEQUENCE [LARGE SCALE GENOMIC DNA]</scope>
    <source>
        <strain evidence="2 3">CCM 8733</strain>
    </source>
</reference>
<dbReference type="EMBL" id="WHJH01000008">
    <property type="protein sequence ID" value="NHZ89295.1"/>
    <property type="molecule type" value="Genomic_DNA"/>
</dbReference>
<proteinExistence type="predicted"/>
<gene>
    <name evidence="2" type="ORF">F2P45_09755</name>
</gene>
<accession>A0ABX0NRF8</accession>
<dbReference type="RefSeq" id="WP_166873501.1">
    <property type="nucleotide sequence ID" value="NZ_WHJH01000008.1"/>
</dbReference>
<sequence length="119" mass="13616">MIVKSKHPAAQAAPAAQQPASPFEHAMSVWTRWIALKDNQVSQGWGHPQDTKDFMRAGEAIDVMINDLPRVEWWAVRRARGVATVWRFPDLSLPDAIARAEHMLTPKLRNHIATRRFFH</sequence>
<protein>
    <submittedName>
        <fullName evidence="2">Uncharacterized protein</fullName>
    </submittedName>
</protein>